<dbReference type="Pfam" id="PF13649">
    <property type="entry name" value="Methyltransf_25"/>
    <property type="match status" value="1"/>
</dbReference>
<organism evidence="3 4">
    <name type="scientific">Ruania alkalisoli</name>
    <dbReference type="NCBI Taxonomy" id="2779775"/>
    <lineage>
        <taxon>Bacteria</taxon>
        <taxon>Bacillati</taxon>
        <taxon>Actinomycetota</taxon>
        <taxon>Actinomycetes</taxon>
        <taxon>Micrococcales</taxon>
        <taxon>Ruaniaceae</taxon>
        <taxon>Ruania</taxon>
    </lineage>
</organism>
<name>A0A7M1SYZ0_9MICO</name>
<dbReference type="AlphaFoldDB" id="A0A7M1SYZ0"/>
<dbReference type="GO" id="GO:0008168">
    <property type="term" value="F:methyltransferase activity"/>
    <property type="evidence" value="ECO:0007669"/>
    <property type="project" value="UniProtKB-KW"/>
</dbReference>
<keyword evidence="3" id="KW-0489">Methyltransferase</keyword>
<dbReference type="EMBL" id="CP063169">
    <property type="protein sequence ID" value="QOR72800.1"/>
    <property type="molecule type" value="Genomic_DNA"/>
</dbReference>
<dbReference type="Proteomes" id="UP000593758">
    <property type="component" value="Chromosome"/>
</dbReference>
<evidence type="ECO:0000313" key="3">
    <source>
        <dbReference type="EMBL" id="QOR72800.1"/>
    </source>
</evidence>
<feature type="domain" description="Methyltransferase" evidence="2">
    <location>
        <begin position="66"/>
        <end position="162"/>
    </location>
</feature>
<evidence type="ECO:0000256" key="1">
    <source>
        <dbReference type="ARBA" id="ARBA00022679"/>
    </source>
</evidence>
<dbReference type="CDD" id="cd02440">
    <property type="entry name" value="AdoMet_MTases"/>
    <property type="match status" value="1"/>
</dbReference>
<evidence type="ECO:0000313" key="4">
    <source>
        <dbReference type="Proteomes" id="UP000593758"/>
    </source>
</evidence>
<dbReference type="InterPro" id="IPR029063">
    <property type="entry name" value="SAM-dependent_MTases_sf"/>
</dbReference>
<dbReference type="PANTHER" id="PTHR43861">
    <property type="entry name" value="TRANS-ACONITATE 2-METHYLTRANSFERASE-RELATED"/>
    <property type="match status" value="1"/>
</dbReference>
<gene>
    <name evidence="3" type="ORF">IM660_14495</name>
</gene>
<dbReference type="KEGG" id="halt:IM660_14495"/>
<proteinExistence type="predicted"/>
<accession>A0A7M1SYZ0</accession>
<dbReference type="Gene3D" id="3.40.50.150">
    <property type="entry name" value="Vaccinia Virus protein VP39"/>
    <property type="match status" value="1"/>
</dbReference>
<sequence>MGVTVLGYPGQVVEVEAVAVLPQAPPPSDGVFDDARLAAVYDALDPDRSDLDLYVDIAEELGARSVLDVGCGTGTLATMLAGRGCDVVGVDPAGASLDVARRKPHADRVRWLHGDAAAAAREFAGLQADLATMTANVAQVFVTDDAWEENLHAIATLVRPGGYLVFETRIPERRAWESWNVRDSFTSADVPGIGRVESWHELLDVRAETVTFRSHTRFADGVTIPAESTLRFRSREQVTASLARCGFLVREVRDAPDRPGREYVVLAQRVE</sequence>
<protein>
    <submittedName>
        <fullName evidence="3">Class I SAM-dependent methyltransferase</fullName>
    </submittedName>
</protein>
<evidence type="ECO:0000259" key="2">
    <source>
        <dbReference type="Pfam" id="PF13649"/>
    </source>
</evidence>
<dbReference type="GO" id="GO:0032259">
    <property type="term" value="P:methylation"/>
    <property type="evidence" value="ECO:0007669"/>
    <property type="project" value="UniProtKB-KW"/>
</dbReference>
<keyword evidence="1 3" id="KW-0808">Transferase</keyword>
<reference evidence="3 4" key="1">
    <citation type="submission" date="2020-10" db="EMBL/GenBank/DDBJ databases">
        <title>Haloactinobacterium sp. RN3S43, a bacterium isolated from saline soil.</title>
        <authorList>
            <person name="Sun J.-Q."/>
        </authorList>
    </citation>
    <scope>NUCLEOTIDE SEQUENCE [LARGE SCALE GENOMIC DNA]</scope>
    <source>
        <strain evidence="3 4">RN3S43</strain>
    </source>
</reference>
<dbReference type="InterPro" id="IPR041698">
    <property type="entry name" value="Methyltransf_25"/>
</dbReference>
<keyword evidence="4" id="KW-1185">Reference proteome</keyword>
<dbReference type="SUPFAM" id="SSF53335">
    <property type="entry name" value="S-adenosyl-L-methionine-dependent methyltransferases"/>
    <property type="match status" value="1"/>
</dbReference>